<dbReference type="EMBL" id="KB312299">
    <property type="protein sequence ID" value="ELT87509.1"/>
    <property type="molecule type" value="Genomic_DNA"/>
</dbReference>
<evidence type="ECO:0000313" key="2">
    <source>
        <dbReference type="EMBL" id="ELT87509.1"/>
    </source>
</evidence>
<proteinExistence type="predicted"/>
<reference evidence="4" key="1">
    <citation type="submission" date="2012-12" db="EMBL/GenBank/DDBJ databases">
        <authorList>
            <person name="Hellsten U."/>
            <person name="Grimwood J."/>
            <person name="Chapman J.A."/>
            <person name="Shapiro H."/>
            <person name="Aerts A."/>
            <person name="Otillar R.P."/>
            <person name="Terry A.Y."/>
            <person name="Boore J.L."/>
            <person name="Simakov O."/>
            <person name="Marletaz F."/>
            <person name="Cho S.-J."/>
            <person name="Edsinger-Gonzales E."/>
            <person name="Havlak P."/>
            <person name="Kuo D.-H."/>
            <person name="Larsson T."/>
            <person name="Lv J."/>
            <person name="Arendt D."/>
            <person name="Savage R."/>
            <person name="Osoegawa K."/>
            <person name="de Jong P."/>
            <person name="Lindberg D.R."/>
            <person name="Seaver E.C."/>
            <person name="Weisblat D.A."/>
            <person name="Putnam N.H."/>
            <person name="Grigoriev I.V."/>
            <person name="Rokhsar D.S."/>
        </authorList>
    </citation>
    <scope>NUCLEOTIDE SEQUENCE</scope>
    <source>
        <strain evidence="4">I ESC-2004</strain>
    </source>
</reference>
<dbReference type="HOGENOM" id="CLU_024775_3_0_1"/>
<dbReference type="Proteomes" id="UP000014760">
    <property type="component" value="Unassembled WGS sequence"/>
</dbReference>
<evidence type="ECO:0000313" key="4">
    <source>
        <dbReference type="Proteomes" id="UP000014760"/>
    </source>
</evidence>
<dbReference type="InterPro" id="IPR006076">
    <property type="entry name" value="FAD-dep_OxRdtase"/>
</dbReference>
<dbReference type="SUPFAM" id="SSF51905">
    <property type="entry name" value="FAD/NAD(P)-binding domain"/>
    <property type="match status" value="1"/>
</dbReference>
<feature type="domain" description="FAD dependent oxidoreductase" evidence="1">
    <location>
        <begin position="5"/>
        <end position="369"/>
    </location>
</feature>
<dbReference type="PANTHER" id="PTHR42720:SF1">
    <property type="entry name" value="GLYCEROL 3-PHOSPHATE OXIDASE"/>
    <property type="match status" value="1"/>
</dbReference>
<organism evidence="2">
    <name type="scientific">Capitella teleta</name>
    <name type="common">Polychaete worm</name>
    <dbReference type="NCBI Taxonomy" id="283909"/>
    <lineage>
        <taxon>Eukaryota</taxon>
        <taxon>Metazoa</taxon>
        <taxon>Spiralia</taxon>
        <taxon>Lophotrochozoa</taxon>
        <taxon>Annelida</taxon>
        <taxon>Polychaeta</taxon>
        <taxon>Sedentaria</taxon>
        <taxon>Scolecida</taxon>
        <taxon>Capitellidae</taxon>
        <taxon>Capitella</taxon>
    </lineage>
</organism>
<gene>
    <name evidence="2" type="ORF">CAPTEDRAFT_208298</name>
</gene>
<dbReference type="PANTHER" id="PTHR42720">
    <property type="entry name" value="GLYCEROL-3-PHOSPHATE DEHYDROGENASE"/>
    <property type="match status" value="1"/>
</dbReference>
<dbReference type="InterPro" id="IPR052745">
    <property type="entry name" value="G3P_Oxidase/Oxidoreductase"/>
</dbReference>
<dbReference type="Gene3D" id="3.50.50.60">
    <property type="entry name" value="FAD/NAD(P)-binding domain"/>
    <property type="match status" value="1"/>
</dbReference>
<reference evidence="3" key="3">
    <citation type="submission" date="2015-06" db="UniProtKB">
        <authorList>
            <consortium name="EnsemblMetazoa"/>
        </authorList>
    </citation>
    <scope>IDENTIFICATION</scope>
</reference>
<evidence type="ECO:0000313" key="3">
    <source>
        <dbReference type="EnsemblMetazoa" id="CapteP208298"/>
    </source>
</evidence>
<name>R7T936_CAPTE</name>
<protein>
    <recommendedName>
        <fullName evidence="1">FAD dependent oxidoreductase domain-containing protein</fullName>
    </recommendedName>
</protein>
<dbReference type="OMA" id="DVGWGVS"/>
<keyword evidence="4" id="KW-1185">Reference proteome</keyword>
<dbReference type="OrthoDB" id="498204at2759"/>
<dbReference type="EMBL" id="AMQN01015869">
    <property type="status" value="NOT_ANNOTATED_CDS"/>
    <property type="molecule type" value="Genomic_DNA"/>
</dbReference>
<dbReference type="Pfam" id="PF01266">
    <property type="entry name" value="DAO"/>
    <property type="match status" value="1"/>
</dbReference>
<dbReference type="AlphaFoldDB" id="R7T936"/>
<dbReference type="Gene3D" id="3.30.9.10">
    <property type="entry name" value="D-Amino Acid Oxidase, subunit A, domain 2"/>
    <property type="match status" value="1"/>
</dbReference>
<dbReference type="STRING" id="283909.R7T936"/>
<dbReference type="EnsemblMetazoa" id="CapteT208298">
    <property type="protein sequence ID" value="CapteP208298"/>
    <property type="gene ID" value="CapteG208298"/>
</dbReference>
<reference evidence="2 4" key="2">
    <citation type="journal article" date="2013" name="Nature">
        <title>Insights into bilaterian evolution from three spiralian genomes.</title>
        <authorList>
            <person name="Simakov O."/>
            <person name="Marletaz F."/>
            <person name="Cho S.J."/>
            <person name="Edsinger-Gonzales E."/>
            <person name="Havlak P."/>
            <person name="Hellsten U."/>
            <person name="Kuo D.H."/>
            <person name="Larsson T."/>
            <person name="Lv J."/>
            <person name="Arendt D."/>
            <person name="Savage R."/>
            <person name="Osoegawa K."/>
            <person name="de Jong P."/>
            <person name="Grimwood J."/>
            <person name="Chapman J.A."/>
            <person name="Shapiro H."/>
            <person name="Aerts A."/>
            <person name="Otillar R.P."/>
            <person name="Terry A.Y."/>
            <person name="Boore J.L."/>
            <person name="Grigoriev I.V."/>
            <person name="Lindberg D.R."/>
            <person name="Seaver E.C."/>
            <person name="Weisblat D.A."/>
            <person name="Putnam N.H."/>
            <person name="Rokhsar D.S."/>
        </authorList>
    </citation>
    <scope>NUCLEOTIDE SEQUENCE</scope>
    <source>
        <strain evidence="2 4">I ESC-2004</strain>
    </source>
</reference>
<sequence length="427" mass="46462">MTAYDVIIIGGGVVGCAILRELSAAGFRCVLLEKDEHLISGASSGNSGISHTGFDATGSTLENRLLSQSQQKMKQFVASTETQINDLGALMVAWDENQLAALPQLEERAKKKGVTAVRRLSREEVIELEPHINRAVRGGMLIEGEAVIDSWLFPVYMAHQAKCIGAEVESSQPVFFDQSLSLTQILCKHEATNGIQRSDGQWEIETSQGNILGSIVINAAGLQGDNIQEMSQDSHFRIQPRMGQYVVMDKEASKYINHIILPVPTSITKGIIVFPSVYGNVVVGPTAEEVEIREHPQTSKETLQQLIKHASDVIPALKDVEVVGSYAGIRPATQFKDYQIYANRDRSWVTVAGIRSTGVSACLGIASHVKSLVSGDIGLKPSGPTRELPKLRVADGLDSEGNVLVDDTPYHVTHPLSKFGRRLESKL</sequence>
<dbReference type="InterPro" id="IPR036188">
    <property type="entry name" value="FAD/NAD-bd_sf"/>
</dbReference>
<accession>R7T936</accession>
<evidence type="ECO:0000259" key="1">
    <source>
        <dbReference type="Pfam" id="PF01266"/>
    </source>
</evidence>
<dbReference type="SUPFAM" id="SSF54373">
    <property type="entry name" value="FAD-linked reductases, C-terminal domain"/>
    <property type="match status" value="1"/>
</dbReference>